<evidence type="ECO:0000313" key="1">
    <source>
        <dbReference type="EMBL" id="VDM52306.1"/>
    </source>
</evidence>
<dbReference type="STRING" id="334426.A0A0R3PAT8"/>
<sequence>MNIDSYEQLTTQSGCLRLKRRGSIPALTIFVVYASTSNYDEEEVEAFYMDFEKFYREDHAFLKVIIRDFSTKIGPTRTSEERHIATHGLEWNEQSERLPEFIKATKTIHDNSQFQKPYPQRWKWEPPNGEFHKEIDHIIVNRRFRLTDVAVVPKFYTGSNHSLLRARFYSSRKGEKAAKFQKPKWQNYRKLGTSLVGCWQDAVIDNIDEDTIGSSNFFTLAL</sequence>
<dbReference type="EMBL" id="UYYA01000083">
    <property type="protein sequence ID" value="VDM52306.1"/>
    <property type="molecule type" value="Genomic_DNA"/>
</dbReference>
<dbReference type="OMA" id="IYIFNAR"/>
<dbReference type="InterPro" id="IPR036691">
    <property type="entry name" value="Endo/exonu/phosph_ase_sf"/>
</dbReference>
<keyword evidence="2" id="KW-1185">Reference proteome</keyword>
<evidence type="ECO:0000313" key="2">
    <source>
        <dbReference type="Proteomes" id="UP000267027"/>
    </source>
</evidence>
<dbReference type="Proteomes" id="UP000267027">
    <property type="component" value="Unassembled WGS sequence"/>
</dbReference>
<dbReference type="OrthoDB" id="5824147at2759"/>
<evidence type="ECO:0000313" key="3">
    <source>
        <dbReference type="WBParaSite" id="ACOC_0000072001-mRNA-1"/>
    </source>
</evidence>
<dbReference type="WBParaSite" id="ACOC_0000072001-mRNA-1">
    <property type="protein sequence ID" value="ACOC_0000072001-mRNA-1"/>
    <property type="gene ID" value="ACOC_0000072001"/>
</dbReference>
<proteinExistence type="predicted"/>
<gene>
    <name evidence="1" type="ORF">ACOC_LOCUS721</name>
</gene>
<name>A0A0R3PAT8_ANGCS</name>
<dbReference type="AlphaFoldDB" id="A0A0R3PAT8"/>
<accession>A0A0R3PAT8</accession>
<organism evidence="3">
    <name type="scientific">Angiostrongylus costaricensis</name>
    <name type="common">Nematode worm</name>
    <dbReference type="NCBI Taxonomy" id="334426"/>
    <lineage>
        <taxon>Eukaryota</taxon>
        <taxon>Metazoa</taxon>
        <taxon>Ecdysozoa</taxon>
        <taxon>Nematoda</taxon>
        <taxon>Chromadorea</taxon>
        <taxon>Rhabditida</taxon>
        <taxon>Rhabditina</taxon>
        <taxon>Rhabditomorpha</taxon>
        <taxon>Strongyloidea</taxon>
        <taxon>Metastrongylidae</taxon>
        <taxon>Angiostrongylus</taxon>
    </lineage>
</organism>
<protein>
    <submittedName>
        <fullName evidence="3">Endo/exonuclease/phosphatase domain-containing protein</fullName>
    </submittedName>
</protein>
<reference evidence="1 2" key="2">
    <citation type="submission" date="2018-11" db="EMBL/GenBank/DDBJ databases">
        <authorList>
            <consortium name="Pathogen Informatics"/>
        </authorList>
    </citation>
    <scope>NUCLEOTIDE SEQUENCE [LARGE SCALE GENOMIC DNA]</scope>
    <source>
        <strain evidence="1 2">Costa Rica</strain>
    </source>
</reference>
<dbReference type="Gene3D" id="3.60.10.10">
    <property type="entry name" value="Endonuclease/exonuclease/phosphatase"/>
    <property type="match status" value="1"/>
</dbReference>
<reference evidence="3" key="1">
    <citation type="submission" date="2017-02" db="UniProtKB">
        <authorList>
            <consortium name="WormBaseParasite"/>
        </authorList>
    </citation>
    <scope>IDENTIFICATION</scope>
</reference>